<dbReference type="Gene3D" id="3.40.390.10">
    <property type="entry name" value="Collagenase (Catalytic Domain)"/>
    <property type="match status" value="1"/>
</dbReference>
<sequence>MKTTRFFIKIFLLFVCLIAVQTTAHGQQKPIATSWDDVAKAAAKDTTKPPPARKKIKSYQSVINKSFKSQFGLFAVHKAKDTVYFEIPDSILHRDIMLINRLNKVSGGYDMYAGEELDERTIQFEKGVDSTIRIRYDLVISEADSTNDIYKAVVNSNVNPVAATFPIVAYGKDSKSYVIDVSKFLKEKSMVNNINGRTGLGAQANIASMKDFNIESIHVYPINVEISISKNMDPKGPQSGPSKSGDPLSMESHTSFIALPKVPMQRRYFDPRVGYFADFFNTYADDQQKSEERDFILRWRLEPRDEDIVKWKKGELVEPKHPIVIYIDPAAPKQWRPYLISGINDWQKAFEQAGFKNAIIGKEWPENDTTMHIDDARYSMLNYFASDVANAYGPNIHDPRSGEIIQTHIGWYHNVMSILHDWYLIQASATDPQARKAKFDTELMGQLIRFVSSHEVGHTLGLRHNFGSSSQTPVDSLRSKHYLDLHGHTASIMDYARFNYVAQPQDRIPQYDLFPRIGEYDKWAIEWGYKSSGATSFEEDKKLQRKLIVDRTSKNRRLWFGDGERKRFDPRSQMEDLGDDAAKASTYGIKNLQRILPNLPAWTYEEGGINENLESIYKSLTDQYFRYMGHVLKNVGGVNYTIKSEEQSGPLYVPVSKAMQREAMQFFNKQLFDTPYWLINKKVVNRINLPESPNFVEDVQVRVLNSLMDIGRINKLIANMKQFGNNAYNVNEYITTLHQGIWRELKNNREVKVDSYRRNLQKSYWGAMLEILSANDAASSETDASSLLKADVLLLQSQIRQAIPRVQDPLTLYHLKDLQNRIKHALEDKRSL</sequence>
<dbReference type="RefSeq" id="WP_091206399.1">
    <property type="nucleotide sequence ID" value="NZ_FOCL01000001.1"/>
</dbReference>
<evidence type="ECO:0000256" key="1">
    <source>
        <dbReference type="SAM" id="SignalP"/>
    </source>
</evidence>
<dbReference type="Pfam" id="PF16313">
    <property type="entry name" value="DUF4953"/>
    <property type="match status" value="1"/>
</dbReference>
<dbReference type="SUPFAM" id="SSF55486">
    <property type="entry name" value="Metalloproteases ('zincins'), catalytic domain"/>
    <property type="match status" value="1"/>
</dbReference>
<proteinExistence type="predicted"/>
<name>A0A1H7ZUD8_9SPHI</name>
<dbReference type="GO" id="GO:0008237">
    <property type="term" value="F:metallopeptidase activity"/>
    <property type="evidence" value="ECO:0007669"/>
    <property type="project" value="InterPro"/>
</dbReference>
<dbReference type="PANTHER" id="PTHR38478">
    <property type="entry name" value="PEPTIDASE M1A AND M12B"/>
    <property type="match status" value="1"/>
</dbReference>
<dbReference type="CDD" id="cd04276">
    <property type="entry name" value="ZnMc_MMP_like_2"/>
    <property type="match status" value="1"/>
</dbReference>
<keyword evidence="6" id="KW-1185">Reference proteome</keyword>
<dbReference type="Proteomes" id="UP000198942">
    <property type="component" value="Unassembled WGS sequence"/>
</dbReference>
<feature type="domain" description="EcxA zinc-binding" evidence="2">
    <location>
        <begin position="437"/>
        <end position="747"/>
    </location>
</feature>
<protein>
    <recommendedName>
        <fullName evidence="7">Zinc-dependent metalloprotease</fullName>
    </recommendedName>
</protein>
<dbReference type="EMBL" id="FOCL01000001">
    <property type="protein sequence ID" value="SEM62055.1"/>
    <property type="molecule type" value="Genomic_DNA"/>
</dbReference>
<dbReference type="AlphaFoldDB" id="A0A1H7ZUD8"/>
<dbReference type="Pfam" id="PF17162">
    <property type="entry name" value="DUF5118"/>
    <property type="match status" value="1"/>
</dbReference>
<dbReference type="InterPro" id="IPR033413">
    <property type="entry name" value="DUF5117"/>
</dbReference>
<dbReference type="OrthoDB" id="9776599at2"/>
<dbReference type="InterPro" id="IPR032534">
    <property type="entry name" value="EcxA_zinc-bd"/>
</dbReference>
<dbReference type="PANTHER" id="PTHR38478:SF1">
    <property type="entry name" value="ZINC DEPENDENT METALLOPROTEASE DOMAIN LIPOPROTEIN"/>
    <property type="match status" value="1"/>
</dbReference>
<feature type="domain" description="DUF5118" evidence="4">
    <location>
        <begin position="56"/>
        <end position="105"/>
    </location>
</feature>
<evidence type="ECO:0000259" key="2">
    <source>
        <dbReference type="Pfam" id="PF16313"/>
    </source>
</evidence>
<keyword evidence="1" id="KW-0732">Signal</keyword>
<evidence type="ECO:0008006" key="7">
    <source>
        <dbReference type="Google" id="ProtNLM"/>
    </source>
</evidence>
<accession>A0A1H7ZUD8</accession>
<dbReference type="InterPro" id="IPR024079">
    <property type="entry name" value="MetalloPept_cat_dom_sf"/>
</dbReference>
<feature type="domain" description="DUF5117" evidence="3">
    <location>
        <begin position="114"/>
        <end position="304"/>
    </location>
</feature>
<feature type="signal peptide" evidence="1">
    <location>
        <begin position="1"/>
        <end position="24"/>
    </location>
</feature>
<dbReference type="InterPro" id="IPR034032">
    <property type="entry name" value="Zn_MMP-like_bac"/>
</dbReference>
<evidence type="ECO:0000259" key="3">
    <source>
        <dbReference type="Pfam" id="PF17148"/>
    </source>
</evidence>
<dbReference type="Pfam" id="PF17148">
    <property type="entry name" value="DUF5117"/>
    <property type="match status" value="1"/>
</dbReference>
<evidence type="ECO:0000313" key="5">
    <source>
        <dbReference type="EMBL" id="SEM62055.1"/>
    </source>
</evidence>
<evidence type="ECO:0000259" key="4">
    <source>
        <dbReference type="Pfam" id="PF17162"/>
    </source>
</evidence>
<evidence type="ECO:0000313" key="6">
    <source>
        <dbReference type="Proteomes" id="UP000198942"/>
    </source>
</evidence>
<dbReference type="InterPro" id="IPR033428">
    <property type="entry name" value="DUF5118"/>
</dbReference>
<organism evidence="5 6">
    <name type="scientific">Mucilaginibacter gossypiicola</name>
    <dbReference type="NCBI Taxonomy" id="551995"/>
    <lineage>
        <taxon>Bacteria</taxon>
        <taxon>Pseudomonadati</taxon>
        <taxon>Bacteroidota</taxon>
        <taxon>Sphingobacteriia</taxon>
        <taxon>Sphingobacteriales</taxon>
        <taxon>Sphingobacteriaceae</taxon>
        <taxon>Mucilaginibacter</taxon>
    </lineage>
</organism>
<feature type="chain" id="PRO_5011720553" description="Zinc-dependent metalloprotease" evidence="1">
    <location>
        <begin position="25"/>
        <end position="832"/>
    </location>
</feature>
<reference evidence="6" key="1">
    <citation type="submission" date="2016-10" db="EMBL/GenBank/DDBJ databases">
        <authorList>
            <person name="Varghese N."/>
            <person name="Submissions S."/>
        </authorList>
    </citation>
    <scope>NUCLEOTIDE SEQUENCE [LARGE SCALE GENOMIC DNA]</scope>
    <source>
        <strain evidence="6">Gh-48</strain>
    </source>
</reference>
<gene>
    <name evidence="5" type="ORF">SAMN05192574_101206</name>
</gene>
<dbReference type="STRING" id="551995.SAMN05192574_101206"/>